<dbReference type="Proteomes" id="UP000789845">
    <property type="component" value="Unassembled WGS sequence"/>
</dbReference>
<evidence type="ECO:0000313" key="2">
    <source>
        <dbReference type="EMBL" id="CAG9608998.1"/>
    </source>
</evidence>
<gene>
    <name evidence="2" type="ORF">NEOCIP111885_02716</name>
</gene>
<keyword evidence="3" id="KW-1185">Reference proteome</keyword>
<evidence type="ECO:0000256" key="1">
    <source>
        <dbReference type="SAM" id="MobiDB-lite"/>
    </source>
</evidence>
<dbReference type="AlphaFoldDB" id="A0A9C7GAZ5"/>
<evidence type="ECO:0000313" key="3">
    <source>
        <dbReference type="Proteomes" id="UP000789845"/>
    </source>
</evidence>
<feature type="compositionally biased region" description="Polar residues" evidence="1">
    <location>
        <begin position="41"/>
        <end position="53"/>
    </location>
</feature>
<dbReference type="RefSeq" id="WP_230497236.1">
    <property type="nucleotide sequence ID" value="NZ_CAKJTG010000014.1"/>
</dbReference>
<comment type="caution">
    <text evidence="2">The sequence shown here is derived from an EMBL/GenBank/DDBJ whole genome shotgun (WGS) entry which is preliminary data.</text>
</comment>
<protein>
    <submittedName>
        <fullName evidence="2">Uncharacterized protein</fullName>
    </submittedName>
</protein>
<reference evidence="2" key="1">
    <citation type="submission" date="2021-10" db="EMBL/GenBank/DDBJ databases">
        <authorList>
            <person name="Criscuolo A."/>
        </authorList>
    </citation>
    <scope>NUCLEOTIDE SEQUENCE</scope>
    <source>
        <strain evidence="2">CIP111885</strain>
    </source>
</reference>
<feature type="region of interest" description="Disordered" evidence="1">
    <location>
        <begin position="40"/>
        <end position="64"/>
    </location>
</feature>
<name>A0A9C7GAZ5_9BACI</name>
<accession>A0A9C7GAZ5</accession>
<dbReference type="EMBL" id="CAKJTG010000014">
    <property type="protein sequence ID" value="CAG9608998.1"/>
    <property type="molecule type" value="Genomic_DNA"/>
</dbReference>
<organism evidence="2 3">
    <name type="scientific">Pseudoneobacillus rhizosphaerae</name>
    <dbReference type="NCBI Taxonomy" id="2880968"/>
    <lineage>
        <taxon>Bacteria</taxon>
        <taxon>Bacillati</taxon>
        <taxon>Bacillota</taxon>
        <taxon>Bacilli</taxon>
        <taxon>Bacillales</taxon>
        <taxon>Bacillaceae</taxon>
        <taxon>Pseudoneobacillus</taxon>
    </lineage>
</organism>
<proteinExistence type="predicted"/>
<sequence length="64" mass="7047">MANKEEEFLLRQAGEDTKVPLFEAADGKILATGDMFRGPSTGVSSEFDLNNPGNKLAPREEKYD</sequence>